<dbReference type="PROSITE" id="PS51257">
    <property type="entry name" value="PROKAR_LIPOPROTEIN"/>
    <property type="match status" value="1"/>
</dbReference>
<keyword evidence="6" id="KW-1185">Reference proteome</keyword>
<evidence type="ECO:0000313" key="5">
    <source>
        <dbReference type="EMBL" id="MFD2027491.1"/>
    </source>
</evidence>
<dbReference type="InterPro" id="IPR051010">
    <property type="entry name" value="BCAA_transport"/>
</dbReference>
<protein>
    <submittedName>
        <fullName evidence="5">ABC transporter substrate-binding protein</fullName>
    </submittedName>
</protein>
<dbReference type="Gene3D" id="3.40.50.2300">
    <property type="match status" value="2"/>
</dbReference>
<comment type="similarity">
    <text evidence="1">Belongs to the leucine-binding protein family.</text>
</comment>
<dbReference type="PANTHER" id="PTHR30483">
    <property type="entry name" value="LEUCINE-SPECIFIC-BINDING PROTEIN"/>
    <property type="match status" value="1"/>
</dbReference>
<organism evidence="5 6">
    <name type="scientific">Promicromonospora aerolata</name>
    <dbReference type="NCBI Taxonomy" id="195749"/>
    <lineage>
        <taxon>Bacteria</taxon>
        <taxon>Bacillati</taxon>
        <taxon>Actinomycetota</taxon>
        <taxon>Actinomycetes</taxon>
        <taxon>Micrococcales</taxon>
        <taxon>Promicromonosporaceae</taxon>
        <taxon>Promicromonospora</taxon>
    </lineage>
</organism>
<feature type="domain" description="Leucine-binding protein" evidence="4">
    <location>
        <begin position="51"/>
        <end position="389"/>
    </location>
</feature>
<name>A0ABW4VC66_9MICO</name>
<sequence length="440" mass="46094">MVRNGRVAQARALNVRAAVAWASTAALAGALAGCGEVGGGTVAGGGDDDVLRIGFVSTETGPSALFGEANTYVIEAMELWFADNPVTIDGTEHSVEIIVKDSQSSSARAGEVAAELINSDGVDLVLTSSTPDITNPVSEQCEANSVPCISTVAPWQPFAIREGDEPADLKYSYHAFWGLEDVSAVYADMWGQVDTNQKAAGLFPNDPDGQAWSANFPALTADTGVTIDDPGLYPNGTQDFSAQLSAFKGHDILVGVPIPPDFTTFWQQAGQQGYQPKVATIGKALLFPSAVEALGNAGDGLTSEVWWHPTAPFTSSLTGQTAQELADQYESDTGKQWTQPLGFAEALFEITVAAVEKAGSTEPDAITEALSTLEVSTVVGDVAWGADDSVPPYVAKTPLVGGQWRLDEGQDEGANPYELVVVSNTLAPEIPTGGEVEPLR</sequence>
<dbReference type="EMBL" id="JBHUHF010000001">
    <property type="protein sequence ID" value="MFD2027491.1"/>
    <property type="molecule type" value="Genomic_DNA"/>
</dbReference>
<feature type="chain" id="PRO_5047423229" evidence="3">
    <location>
        <begin position="29"/>
        <end position="440"/>
    </location>
</feature>
<dbReference type="SUPFAM" id="SSF53822">
    <property type="entry name" value="Periplasmic binding protein-like I"/>
    <property type="match status" value="1"/>
</dbReference>
<reference evidence="6" key="1">
    <citation type="journal article" date="2019" name="Int. J. Syst. Evol. Microbiol.">
        <title>The Global Catalogue of Microorganisms (GCM) 10K type strain sequencing project: providing services to taxonomists for standard genome sequencing and annotation.</title>
        <authorList>
            <consortium name="The Broad Institute Genomics Platform"/>
            <consortium name="The Broad Institute Genome Sequencing Center for Infectious Disease"/>
            <person name="Wu L."/>
            <person name="Ma J."/>
        </authorList>
    </citation>
    <scope>NUCLEOTIDE SEQUENCE [LARGE SCALE GENOMIC DNA]</scope>
    <source>
        <strain evidence="6">CCM 7043</strain>
    </source>
</reference>
<evidence type="ECO:0000259" key="4">
    <source>
        <dbReference type="Pfam" id="PF13458"/>
    </source>
</evidence>
<evidence type="ECO:0000256" key="2">
    <source>
        <dbReference type="ARBA" id="ARBA00022729"/>
    </source>
</evidence>
<dbReference type="CDD" id="cd06337">
    <property type="entry name" value="PBP1_ABC_ligand_binding-like"/>
    <property type="match status" value="1"/>
</dbReference>
<dbReference type="RefSeq" id="WP_377199231.1">
    <property type="nucleotide sequence ID" value="NZ_JBHUHF010000001.1"/>
</dbReference>
<evidence type="ECO:0000313" key="6">
    <source>
        <dbReference type="Proteomes" id="UP001597338"/>
    </source>
</evidence>
<gene>
    <name evidence="5" type="ORF">ACFSL2_18420</name>
</gene>
<accession>A0ABW4VC66</accession>
<dbReference type="PANTHER" id="PTHR30483:SF6">
    <property type="entry name" value="PERIPLASMIC BINDING PROTEIN OF ABC TRANSPORTER FOR NATURAL AMINO ACIDS"/>
    <property type="match status" value="1"/>
</dbReference>
<keyword evidence="2 3" id="KW-0732">Signal</keyword>
<evidence type="ECO:0000256" key="1">
    <source>
        <dbReference type="ARBA" id="ARBA00010062"/>
    </source>
</evidence>
<dbReference type="InterPro" id="IPR028082">
    <property type="entry name" value="Peripla_BP_I"/>
</dbReference>
<proteinExistence type="inferred from homology"/>
<evidence type="ECO:0000256" key="3">
    <source>
        <dbReference type="SAM" id="SignalP"/>
    </source>
</evidence>
<comment type="caution">
    <text evidence="5">The sequence shown here is derived from an EMBL/GenBank/DDBJ whole genome shotgun (WGS) entry which is preliminary data.</text>
</comment>
<dbReference type="Proteomes" id="UP001597338">
    <property type="component" value="Unassembled WGS sequence"/>
</dbReference>
<feature type="signal peptide" evidence="3">
    <location>
        <begin position="1"/>
        <end position="28"/>
    </location>
</feature>
<dbReference type="Pfam" id="PF13458">
    <property type="entry name" value="Peripla_BP_6"/>
    <property type="match status" value="1"/>
</dbReference>
<dbReference type="InterPro" id="IPR028081">
    <property type="entry name" value="Leu-bd"/>
</dbReference>